<evidence type="ECO:0000256" key="11">
    <source>
        <dbReference type="RuleBase" id="RU000356"/>
    </source>
</evidence>
<evidence type="ECO:0000256" key="2">
    <source>
        <dbReference type="ARBA" id="ARBA00001974"/>
    </source>
</evidence>
<keyword evidence="11" id="KW-0561">Oxygen transport</keyword>
<gene>
    <name evidence="14" type="ORF">EDD29_5905</name>
</gene>
<comment type="caution">
    <text evidence="14">The sequence shown here is derived from an EMBL/GenBank/DDBJ whole genome shotgun (WGS) entry which is preliminary data.</text>
</comment>
<reference evidence="14 15" key="1">
    <citation type="submission" date="2018-11" db="EMBL/GenBank/DDBJ databases">
        <title>Sequencing the genomes of 1000 actinobacteria strains.</title>
        <authorList>
            <person name="Klenk H.-P."/>
        </authorList>
    </citation>
    <scope>NUCLEOTIDE SEQUENCE [LARGE SCALE GENOMIC DNA]</scope>
    <source>
        <strain evidence="14 15">DSM 44254</strain>
    </source>
</reference>
<protein>
    <recommendedName>
        <fullName evidence="4">nitric oxide dioxygenase</fullName>
        <ecNumber evidence="4">1.14.12.17</ecNumber>
    </recommendedName>
</protein>
<comment type="cofactor">
    <cofactor evidence="2">
        <name>FAD</name>
        <dbReference type="ChEBI" id="CHEBI:57692"/>
    </cofactor>
</comment>
<keyword evidence="7" id="KW-0411">Iron-sulfur</keyword>
<keyword evidence="8" id="KW-0520">NAD</keyword>
<comment type="cofactor">
    <cofactor evidence="1">
        <name>heme b</name>
        <dbReference type="ChEBI" id="CHEBI:60344"/>
    </cofactor>
</comment>
<keyword evidence="11" id="KW-0349">Heme</keyword>
<dbReference type="AlphaFoldDB" id="A0A3N1D3Y6"/>
<keyword evidence="11" id="KW-0479">Metal-binding</keyword>
<feature type="domain" description="FAD-binding FR-type" evidence="13">
    <location>
        <begin position="140"/>
        <end position="240"/>
    </location>
</feature>
<dbReference type="Gene3D" id="1.10.490.10">
    <property type="entry name" value="Globins"/>
    <property type="match status" value="1"/>
</dbReference>
<organism evidence="14 15">
    <name type="scientific">Actinocorallia herbida</name>
    <dbReference type="NCBI Taxonomy" id="58109"/>
    <lineage>
        <taxon>Bacteria</taxon>
        <taxon>Bacillati</taxon>
        <taxon>Actinomycetota</taxon>
        <taxon>Actinomycetes</taxon>
        <taxon>Streptosporangiales</taxon>
        <taxon>Thermomonosporaceae</taxon>
        <taxon>Actinocorallia</taxon>
    </lineage>
</organism>
<dbReference type="Gene3D" id="2.40.30.10">
    <property type="entry name" value="Translation factors"/>
    <property type="match status" value="1"/>
</dbReference>
<dbReference type="GO" id="GO:0020037">
    <property type="term" value="F:heme binding"/>
    <property type="evidence" value="ECO:0007669"/>
    <property type="project" value="InterPro"/>
</dbReference>
<proteinExistence type="inferred from homology"/>
<dbReference type="PANTHER" id="PTHR47354">
    <property type="entry name" value="NADH OXIDOREDUCTASE HCR"/>
    <property type="match status" value="1"/>
</dbReference>
<dbReference type="SUPFAM" id="SSF52343">
    <property type="entry name" value="Ferredoxin reductase-like, C-terminal NADP-linked domain"/>
    <property type="match status" value="1"/>
</dbReference>
<evidence type="ECO:0000256" key="9">
    <source>
        <dbReference type="ARBA" id="ARBA00048649"/>
    </source>
</evidence>
<dbReference type="Pfam" id="PF00970">
    <property type="entry name" value="FAD_binding_6"/>
    <property type="match status" value="1"/>
</dbReference>
<dbReference type="EC" id="1.14.12.17" evidence="4"/>
<evidence type="ECO:0000313" key="14">
    <source>
        <dbReference type="EMBL" id="ROO88242.1"/>
    </source>
</evidence>
<keyword evidence="15" id="KW-1185">Reference proteome</keyword>
<dbReference type="InterPro" id="IPR017927">
    <property type="entry name" value="FAD-bd_FR_type"/>
</dbReference>
<dbReference type="Proteomes" id="UP000272400">
    <property type="component" value="Unassembled WGS sequence"/>
</dbReference>
<evidence type="ECO:0000256" key="4">
    <source>
        <dbReference type="ARBA" id="ARBA00012229"/>
    </source>
</evidence>
<dbReference type="InterPro" id="IPR001709">
    <property type="entry name" value="Flavoprot_Pyr_Nucl_cyt_Rdtase"/>
</dbReference>
<dbReference type="SUPFAM" id="SSF46458">
    <property type="entry name" value="Globin-like"/>
    <property type="match status" value="1"/>
</dbReference>
<evidence type="ECO:0000256" key="8">
    <source>
        <dbReference type="ARBA" id="ARBA00023027"/>
    </source>
</evidence>
<dbReference type="PROSITE" id="PS51384">
    <property type="entry name" value="FAD_FR"/>
    <property type="match status" value="1"/>
</dbReference>
<dbReference type="CDD" id="cd06187">
    <property type="entry name" value="O2ase_reductase_like"/>
    <property type="match status" value="1"/>
</dbReference>
<dbReference type="CDD" id="cd19753">
    <property type="entry name" value="Mb-like_oxidoreductase"/>
    <property type="match status" value="1"/>
</dbReference>
<comment type="similarity">
    <text evidence="11">Belongs to the globin family.</text>
</comment>
<dbReference type="GO" id="GO:0008941">
    <property type="term" value="F:nitric oxide dioxygenase NAD(P)H activity"/>
    <property type="evidence" value="ECO:0007669"/>
    <property type="project" value="UniProtKB-EC"/>
</dbReference>
<dbReference type="PRINTS" id="PR00410">
    <property type="entry name" value="PHEHYDRXLASE"/>
</dbReference>
<dbReference type="EMBL" id="RJKE01000001">
    <property type="protein sequence ID" value="ROO88242.1"/>
    <property type="molecule type" value="Genomic_DNA"/>
</dbReference>
<feature type="domain" description="Globin" evidence="12">
    <location>
        <begin position="1"/>
        <end position="133"/>
    </location>
</feature>
<dbReference type="GO" id="GO:0051537">
    <property type="term" value="F:2 iron, 2 sulfur cluster binding"/>
    <property type="evidence" value="ECO:0007669"/>
    <property type="project" value="UniProtKB-KW"/>
</dbReference>
<dbReference type="OrthoDB" id="3213438at2"/>
<keyword evidence="5" id="KW-0001">2Fe-2S</keyword>
<evidence type="ECO:0000259" key="13">
    <source>
        <dbReference type="PROSITE" id="PS51384"/>
    </source>
</evidence>
<dbReference type="PANTHER" id="PTHR47354:SF5">
    <property type="entry name" value="PROTEIN RFBI"/>
    <property type="match status" value="1"/>
</dbReference>
<keyword evidence="6" id="KW-0521">NADP</keyword>
<dbReference type="InterPro" id="IPR001433">
    <property type="entry name" value="OxRdtase_FAD/NAD-bd"/>
</dbReference>
<evidence type="ECO:0000256" key="10">
    <source>
        <dbReference type="ARBA" id="ARBA00049433"/>
    </source>
</evidence>
<dbReference type="SUPFAM" id="SSF63380">
    <property type="entry name" value="Riboflavin synthase domain-like"/>
    <property type="match status" value="1"/>
</dbReference>
<evidence type="ECO:0000256" key="3">
    <source>
        <dbReference type="ARBA" id="ARBA00006401"/>
    </source>
</evidence>
<dbReference type="Gene3D" id="3.40.50.80">
    <property type="entry name" value="Nucleotide-binding domain of ferredoxin-NADP reductase (FNR) module"/>
    <property type="match status" value="1"/>
</dbReference>
<dbReference type="GO" id="GO:0019825">
    <property type="term" value="F:oxygen binding"/>
    <property type="evidence" value="ECO:0007669"/>
    <property type="project" value="InterPro"/>
</dbReference>
<dbReference type="InterPro" id="IPR012292">
    <property type="entry name" value="Globin/Proto"/>
</dbReference>
<evidence type="ECO:0000256" key="7">
    <source>
        <dbReference type="ARBA" id="ARBA00023014"/>
    </source>
</evidence>
<comment type="catalytic activity">
    <reaction evidence="9">
        <text>2 nitric oxide + NADH + 2 O2 = 2 nitrate + NAD(+) + H(+)</text>
        <dbReference type="Rhea" id="RHEA:19469"/>
        <dbReference type="ChEBI" id="CHEBI:15378"/>
        <dbReference type="ChEBI" id="CHEBI:15379"/>
        <dbReference type="ChEBI" id="CHEBI:16480"/>
        <dbReference type="ChEBI" id="CHEBI:17632"/>
        <dbReference type="ChEBI" id="CHEBI:57540"/>
        <dbReference type="ChEBI" id="CHEBI:57945"/>
        <dbReference type="EC" id="1.14.12.17"/>
    </reaction>
</comment>
<evidence type="ECO:0000259" key="12">
    <source>
        <dbReference type="PROSITE" id="PS01033"/>
    </source>
</evidence>
<accession>A0A3N1D3Y6</accession>
<dbReference type="GO" id="GO:0005344">
    <property type="term" value="F:oxygen carrier activity"/>
    <property type="evidence" value="ECO:0007669"/>
    <property type="project" value="UniProtKB-KW"/>
</dbReference>
<comment type="catalytic activity">
    <reaction evidence="10">
        <text>2 nitric oxide + NADPH + 2 O2 = 2 nitrate + NADP(+) + H(+)</text>
        <dbReference type="Rhea" id="RHEA:19465"/>
        <dbReference type="ChEBI" id="CHEBI:15378"/>
        <dbReference type="ChEBI" id="CHEBI:15379"/>
        <dbReference type="ChEBI" id="CHEBI:16480"/>
        <dbReference type="ChEBI" id="CHEBI:17632"/>
        <dbReference type="ChEBI" id="CHEBI:57783"/>
        <dbReference type="ChEBI" id="CHEBI:58349"/>
        <dbReference type="EC" id="1.14.12.17"/>
    </reaction>
</comment>
<evidence type="ECO:0000313" key="15">
    <source>
        <dbReference type="Proteomes" id="UP000272400"/>
    </source>
</evidence>
<keyword evidence="11" id="KW-0408">Iron</keyword>
<dbReference type="InterPro" id="IPR017938">
    <property type="entry name" value="Riboflavin_synthase-like_b-brl"/>
</dbReference>
<keyword evidence="11" id="KW-0813">Transport</keyword>
<dbReference type="InterPro" id="IPR050415">
    <property type="entry name" value="MRET"/>
</dbReference>
<dbReference type="InterPro" id="IPR008333">
    <property type="entry name" value="Cbr1-like_FAD-bd_dom"/>
</dbReference>
<comment type="similarity">
    <text evidence="3">In the C-terminal section; belongs to the flavoprotein pyridine nucleotide cytochrome reductase family.</text>
</comment>
<dbReference type="PRINTS" id="PR00371">
    <property type="entry name" value="FPNCR"/>
</dbReference>
<evidence type="ECO:0000256" key="6">
    <source>
        <dbReference type="ARBA" id="ARBA00022857"/>
    </source>
</evidence>
<dbReference type="InterPro" id="IPR009050">
    <property type="entry name" value="Globin-like_sf"/>
</dbReference>
<name>A0A3N1D3Y6_9ACTN</name>
<evidence type="ECO:0000256" key="1">
    <source>
        <dbReference type="ARBA" id="ARBA00001970"/>
    </source>
</evidence>
<dbReference type="InterPro" id="IPR000971">
    <property type="entry name" value="Globin"/>
</dbReference>
<dbReference type="PROSITE" id="PS01033">
    <property type="entry name" value="GLOBIN"/>
    <property type="match status" value="1"/>
</dbReference>
<dbReference type="InterPro" id="IPR039261">
    <property type="entry name" value="FNR_nucleotide-bd"/>
</dbReference>
<sequence length="392" mass="42669">MSLNPRLVKESFALLEPDSPRASAYFYGRLFAEHPDLRALFPPAMDVQRNRLFHALTTVVWSLDSPDALTTYLSGLGRDHRKFGVSEAHYAAVGAALLATLRKFLGDRWTPEIEESWAAAYRIAAEVMHGAAVADALMAPPWWIGEVVGHERRGIDLAVVTVRPAQPLPYEAGQHVTLQVARWPRMWRQYSIANAPRADGRVSFHVRAVSGGWVSSALVRDTEVGHSVLLGPAMGAMTLARDSDRDLLCVAGGTGLAPLKALVEQVAADGGRRRVHLVVGARRGDDLYDLPDLLRLAAEQPWLRVVPVVADDTSYEGLHGRVSDVLEEIGDFTDREAYVSGPPEMVAETVGRLSALGLPPERVHHDALHLEGRVACPHLSGYIGAGPLLTPP</sequence>
<evidence type="ECO:0000256" key="5">
    <source>
        <dbReference type="ARBA" id="ARBA00022714"/>
    </source>
</evidence>
<dbReference type="Pfam" id="PF00175">
    <property type="entry name" value="NAD_binding_1"/>
    <property type="match status" value="1"/>
</dbReference>
<dbReference type="Pfam" id="PF00042">
    <property type="entry name" value="Globin"/>
    <property type="match status" value="1"/>
</dbReference>
<dbReference type="RefSeq" id="WP_123667506.1">
    <property type="nucleotide sequence ID" value="NZ_RJKE01000001.1"/>
</dbReference>